<comment type="caution">
    <text evidence="1">The sequence shown here is derived from an EMBL/GenBank/DDBJ whole genome shotgun (WGS) entry which is preliminary data.</text>
</comment>
<dbReference type="Proteomes" id="UP001157418">
    <property type="component" value="Unassembled WGS sequence"/>
</dbReference>
<evidence type="ECO:0000313" key="1">
    <source>
        <dbReference type="EMBL" id="CAH1436987.1"/>
    </source>
</evidence>
<dbReference type="EMBL" id="CAKMRJ010004445">
    <property type="protein sequence ID" value="CAH1436987.1"/>
    <property type="molecule type" value="Genomic_DNA"/>
</dbReference>
<dbReference type="AlphaFoldDB" id="A0AAU9NGI3"/>
<name>A0AAU9NGI3_9ASTR</name>
<protein>
    <submittedName>
        <fullName evidence="1">Uncharacterized protein</fullName>
    </submittedName>
</protein>
<reference evidence="1 2" key="1">
    <citation type="submission" date="2022-01" db="EMBL/GenBank/DDBJ databases">
        <authorList>
            <person name="Xiong W."/>
            <person name="Schranz E."/>
        </authorList>
    </citation>
    <scope>NUCLEOTIDE SEQUENCE [LARGE SCALE GENOMIC DNA]</scope>
</reference>
<evidence type="ECO:0000313" key="2">
    <source>
        <dbReference type="Proteomes" id="UP001157418"/>
    </source>
</evidence>
<organism evidence="1 2">
    <name type="scientific">Lactuca virosa</name>
    <dbReference type="NCBI Taxonomy" id="75947"/>
    <lineage>
        <taxon>Eukaryota</taxon>
        <taxon>Viridiplantae</taxon>
        <taxon>Streptophyta</taxon>
        <taxon>Embryophyta</taxon>
        <taxon>Tracheophyta</taxon>
        <taxon>Spermatophyta</taxon>
        <taxon>Magnoliopsida</taxon>
        <taxon>eudicotyledons</taxon>
        <taxon>Gunneridae</taxon>
        <taxon>Pentapetalae</taxon>
        <taxon>asterids</taxon>
        <taxon>campanulids</taxon>
        <taxon>Asterales</taxon>
        <taxon>Asteraceae</taxon>
        <taxon>Cichorioideae</taxon>
        <taxon>Cichorieae</taxon>
        <taxon>Lactucinae</taxon>
        <taxon>Lactuca</taxon>
    </lineage>
</organism>
<proteinExistence type="predicted"/>
<accession>A0AAU9NGI3</accession>
<sequence>MGLLGACKICFGGLSFTSDNISDDRKLWRHLRQARRDRKLQKPHGGNNDYAHACSIAISSPPPPLPTHNIAL</sequence>
<keyword evidence="2" id="KW-1185">Reference proteome</keyword>
<gene>
    <name evidence="1" type="ORF">LVIROSA_LOCUS23332</name>
</gene>